<dbReference type="GO" id="GO:0017004">
    <property type="term" value="P:cytochrome complex assembly"/>
    <property type="evidence" value="ECO:0007669"/>
    <property type="project" value="UniProtKB-KW"/>
</dbReference>
<evidence type="ECO:0000256" key="3">
    <source>
        <dbReference type="ARBA" id="ARBA00022748"/>
    </source>
</evidence>
<feature type="domain" description="Cytochrome c assembly protein" evidence="7">
    <location>
        <begin position="70"/>
        <end position="192"/>
    </location>
</feature>
<feature type="transmembrane region" description="Helical" evidence="6">
    <location>
        <begin position="371"/>
        <end position="395"/>
    </location>
</feature>
<evidence type="ECO:0000256" key="6">
    <source>
        <dbReference type="SAM" id="Phobius"/>
    </source>
</evidence>
<accession>A0A921G413</accession>
<keyword evidence="3" id="KW-0201">Cytochrome c-type biogenesis</keyword>
<feature type="transmembrane region" description="Helical" evidence="6">
    <location>
        <begin position="172"/>
        <end position="191"/>
    </location>
</feature>
<dbReference type="PANTHER" id="PTHR30071:SF1">
    <property type="entry name" value="CYTOCHROME B_B6 PROTEIN-RELATED"/>
    <property type="match status" value="1"/>
</dbReference>
<keyword evidence="4 6" id="KW-1133">Transmembrane helix</keyword>
<dbReference type="NCBIfam" id="TIGR03144">
    <property type="entry name" value="cytochr_II_ccsB"/>
    <property type="match status" value="1"/>
</dbReference>
<evidence type="ECO:0000313" key="9">
    <source>
        <dbReference type="Proteomes" id="UP000698173"/>
    </source>
</evidence>
<feature type="transmembrane region" description="Helical" evidence="6">
    <location>
        <begin position="138"/>
        <end position="160"/>
    </location>
</feature>
<dbReference type="AlphaFoldDB" id="A0A921G413"/>
<dbReference type="Pfam" id="PF01578">
    <property type="entry name" value="Cytochrom_C_asm"/>
    <property type="match status" value="2"/>
</dbReference>
<feature type="transmembrane region" description="Helical" evidence="6">
    <location>
        <begin position="343"/>
        <end position="359"/>
    </location>
</feature>
<proteinExistence type="predicted"/>
<evidence type="ECO:0000256" key="4">
    <source>
        <dbReference type="ARBA" id="ARBA00022989"/>
    </source>
</evidence>
<gene>
    <name evidence="8" type="primary">ccsB</name>
    <name evidence="8" type="ORF">K8V56_21610</name>
</gene>
<dbReference type="InterPro" id="IPR045062">
    <property type="entry name" value="Cyt_c_biogenesis_CcsA/CcmC"/>
</dbReference>
<name>A0A921G413_SPOPS</name>
<evidence type="ECO:0000256" key="2">
    <source>
        <dbReference type="ARBA" id="ARBA00022692"/>
    </source>
</evidence>
<feature type="transmembrane region" description="Helical" evidence="6">
    <location>
        <begin position="76"/>
        <end position="95"/>
    </location>
</feature>
<comment type="subcellular location">
    <subcellularLocation>
        <location evidence="1">Membrane</location>
        <topology evidence="1">Multi-pass membrane protein</topology>
    </subcellularLocation>
</comment>
<feature type="transmembrane region" description="Helical" evidence="6">
    <location>
        <begin position="38"/>
        <end position="64"/>
    </location>
</feature>
<dbReference type="GO" id="GO:0020037">
    <property type="term" value="F:heme binding"/>
    <property type="evidence" value="ECO:0007669"/>
    <property type="project" value="InterPro"/>
</dbReference>
<evidence type="ECO:0000313" key="8">
    <source>
        <dbReference type="EMBL" id="HJF34369.1"/>
    </source>
</evidence>
<dbReference type="InterPro" id="IPR002541">
    <property type="entry name" value="Cyt_c_assembly"/>
</dbReference>
<evidence type="ECO:0000256" key="5">
    <source>
        <dbReference type="ARBA" id="ARBA00023136"/>
    </source>
</evidence>
<dbReference type="GO" id="GO:0005886">
    <property type="term" value="C:plasma membrane"/>
    <property type="evidence" value="ECO:0007669"/>
    <property type="project" value="TreeGrafter"/>
</dbReference>
<keyword evidence="2 6" id="KW-0812">Transmembrane</keyword>
<evidence type="ECO:0000259" key="7">
    <source>
        <dbReference type="Pfam" id="PF01578"/>
    </source>
</evidence>
<organism evidence="8 9">
    <name type="scientific">Sporosarcina psychrophila</name>
    <name type="common">Bacillus psychrophilus</name>
    <dbReference type="NCBI Taxonomy" id="1476"/>
    <lineage>
        <taxon>Bacteria</taxon>
        <taxon>Bacillati</taxon>
        <taxon>Bacillota</taxon>
        <taxon>Bacilli</taxon>
        <taxon>Bacillales</taxon>
        <taxon>Caryophanaceae</taxon>
        <taxon>Sporosarcina</taxon>
    </lineage>
</organism>
<feature type="transmembrane region" description="Helical" evidence="6">
    <location>
        <begin position="263"/>
        <end position="281"/>
    </location>
</feature>
<comment type="caution">
    <text evidence="8">The sequence shown here is derived from an EMBL/GenBank/DDBJ whole genome shotgun (WGS) entry which is preliminary data.</text>
</comment>
<evidence type="ECO:0000256" key="1">
    <source>
        <dbReference type="ARBA" id="ARBA00004141"/>
    </source>
</evidence>
<feature type="domain" description="Cytochrome c assembly protein" evidence="7">
    <location>
        <begin position="268"/>
        <end position="396"/>
    </location>
</feature>
<protein>
    <submittedName>
        <fullName evidence="8">C-type cytochrome biogenesis protein CcsB</fullName>
    </submittedName>
</protein>
<sequence length="399" mass="44876">MSSSSLISLSSTALYISFFIYLLAIIPLGLSVSSKRKIYSVLGITLTWAGFILQIVYFITRWYVAGHAPVSNLYEFMTFFGIMLVGSFLIMYYLYHQSVIGLFALPIALLILGYANAFSKDITPLIPALQSNWLTIHVLTVAFSSAVLSISFVTGIIYLLKTVNPVEKSKKTYFLELVMYFLVVVLGFIAMTSTFSAMGYAKDLQFENHKTELDVYHYKSPAITVPKDSVVVQSVDANTYEAVDQRNGIIEIPNSIDALKLNTIIWSFLVGTVLYALIRLLTKRKIITLLKPLTHKVNASSMDEITYRAVIIGFPLFALGGLIFAMIWAQFAWSRFWGWDPKEIWALITFLFYAAMLHLRVGKGWEGERTAWMAIIGFGIIIFNQVFVNLVIAGLHSYA</sequence>
<feature type="transmembrane region" description="Helical" evidence="6">
    <location>
        <begin position="309"/>
        <end position="331"/>
    </location>
</feature>
<dbReference type="Proteomes" id="UP000698173">
    <property type="component" value="Unassembled WGS sequence"/>
</dbReference>
<feature type="transmembrane region" description="Helical" evidence="6">
    <location>
        <begin position="6"/>
        <end position="26"/>
    </location>
</feature>
<dbReference type="EMBL" id="DYWT01000319">
    <property type="protein sequence ID" value="HJF34369.1"/>
    <property type="molecule type" value="Genomic_DNA"/>
</dbReference>
<reference evidence="8" key="2">
    <citation type="submission" date="2021-09" db="EMBL/GenBank/DDBJ databases">
        <authorList>
            <person name="Gilroy R."/>
        </authorList>
    </citation>
    <scope>NUCLEOTIDE SEQUENCE</scope>
    <source>
        <strain evidence="8">CHK171-7178</strain>
    </source>
</reference>
<feature type="transmembrane region" description="Helical" evidence="6">
    <location>
        <begin position="100"/>
        <end position="118"/>
    </location>
</feature>
<reference evidence="8" key="1">
    <citation type="journal article" date="2021" name="PeerJ">
        <title>Extensive microbial diversity within the chicken gut microbiome revealed by metagenomics and culture.</title>
        <authorList>
            <person name="Gilroy R."/>
            <person name="Ravi A."/>
            <person name="Getino M."/>
            <person name="Pursley I."/>
            <person name="Horton D.L."/>
            <person name="Alikhan N.F."/>
            <person name="Baker D."/>
            <person name="Gharbi K."/>
            <person name="Hall N."/>
            <person name="Watson M."/>
            <person name="Adriaenssens E.M."/>
            <person name="Foster-Nyarko E."/>
            <person name="Jarju S."/>
            <person name="Secka A."/>
            <person name="Antonio M."/>
            <person name="Oren A."/>
            <person name="Chaudhuri R.R."/>
            <person name="La Ragione R."/>
            <person name="Hildebrand F."/>
            <person name="Pallen M.J."/>
        </authorList>
    </citation>
    <scope>NUCLEOTIDE SEQUENCE</scope>
    <source>
        <strain evidence="8">CHK171-7178</strain>
    </source>
</reference>
<dbReference type="PANTHER" id="PTHR30071">
    <property type="entry name" value="HEME EXPORTER PROTEIN C"/>
    <property type="match status" value="1"/>
</dbReference>
<dbReference type="InterPro" id="IPR017562">
    <property type="entry name" value="Cyt_c_biogenesis_CcsA"/>
</dbReference>
<keyword evidence="5 6" id="KW-0472">Membrane</keyword>